<protein>
    <submittedName>
        <fullName evidence="1">Uncharacterized protein</fullName>
    </submittedName>
</protein>
<dbReference type="EMBL" id="FOOX01000021">
    <property type="protein sequence ID" value="SFH24614.1"/>
    <property type="molecule type" value="Genomic_DNA"/>
</dbReference>
<evidence type="ECO:0000313" key="2">
    <source>
        <dbReference type="Proteomes" id="UP000199337"/>
    </source>
</evidence>
<proteinExistence type="predicted"/>
<dbReference type="AlphaFoldDB" id="A0A1I2YG35"/>
<name>A0A1I2YG35_9FIRM</name>
<keyword evidence="2" id="KW-1185">Reference proteome</keyword>
<dbReference type="RefSeq" id="WP_165613656.1">
    <property type="nucleotide sequence ID" value="NZ_FOOX01000021.1"/>
</dbReference>
<gene>
    <name evidence="1" type="ORF">SAMN05660649_04397</name>
</gene>
<sequence>MDCKKIAEVAGRAKDMQNMPVQVTSRMVIDAIKLVDRLSSENF</sequence>
<dbReference type="STRING" id="341036.SAMN05660649_04397"/>
<reference evidence="2" key="1">
    <citation type="submission" date="2016-10" db="EMBL/GenBank/DDBJ databases">
        <authorList>
            <person name="Varghese N."/>
            <person name="Submissions S."/>
        </authorList>
    </citation>
    <scope>NUCLEOTIDE SEQUENCE [LARGE SCALE GENOMIC DNA]</scope>
    <source>
        <strain evidence="2">DSM 17038</strain>
    </source>
</reference>
<organism evidence="1 2">
    <name type="scientific">Desulfotruncus arcticus DSM 17038</name>
    <dbReference type="NCBI Taxonomy" id="1121424"/>
    <lineage>
        <taxon>Bacteria</taxon>
        <taxon>Bacillati</taxon>
        <taxon>Bacillota</taxon>
        <taxon>Clostridia</taxon>
        <taxon>Eubacteriales</taxon>
        <taxon>Desulfallaceae</taxon>
        <taxon>Desulfotruncus</taxon>
    </lineage>
</organism>
<evidence type="ECO:0000313" key="1">
    <source>
        <dbReference type="EMBL" id="SFH24614.1"/>
    </source>
</evidence>
<dbReference type="Proteomes" id="UP000199337">
    <property type="component" value="Unassembled WGS sequence"/>
</dbReference>
<accession>A0A1I2YG35</accession>